<protein>
    <submittedName>
        <fullName evidence="1">Uncharacterized protein</fullName>
    </submittedName>
</protein>
<dbReference type="Proteomes" id="UP000661077">
    <property type="component" value="Unassembled WGS sequence"/>
</dbReference>
<accession>A0ABS1WZI7</accession>
<gene>
    <name evidence="1" type="ORF">JM946_16655</name>
</gene>
<name>A0ABS1WZI7_9GAMM</name>
<evidence type="ECO:0000313" key="1">
    <source>
        <dbReference type="EMBL" id="MBM0106367.1"/>
    </source>
</evidence>
<organism evidence="1 2">
    <name type="scientific">Steroidobacter gossypii</name>
    <dbReference type="NCBI Taxonomy" id="2805490"/>
    <lineage>
        <taxon>Bacteria</taxon>
        <taxon>Pseudomonadati</taxon>
        <taxon>Pseudomonadota</taxon>
        <taxon>Gammaproteobacteria</taxon>
        <taxon>Steroidobacterales</taxon>
        <taxon>Steroidobacteraceae</taxon>
        <taxon>Steroidobacter</taxon>
    </lineage>
</organism>
<comment type="caution">
    <text evidence="1">The sequence shown here is derived from an EMBL/GenBank/DDBJ whole genome shotgun (WGS) entry which is preliminary data.</text>
</comment>
<proteinExistence type="predicted"/>
<evidence type="ECO:0000313" key="2">
    <source>
        <dbReference type="Proteomes" id="UP000661077"/>
    </source>
</evidence>
<dbReference type="EMBL" id="JAEVLS010000003">
    <property type="protein sequence ID" value="MBM0106367.1"/>
    <property type="molecule type" value="Genomic_DNA"/>
</dbReference>
<reference evidence="1 2" key="1">
    <citation type="journal article" date="2021" name="Int. J. Syst. Evol. Microbiol.">
        <title>Steroidobacter gossypii sp. nov., isolated from soil of cotton cropping field.</title>
        <authorList>
            <person name="Huang R."/>
            <person name="Yang S."/>
            <person name="Zhen C."/>
            <person name="Liu W."/>
        </authorList>
    </citation>
    <scope>NUCLEOTIDE SEQUENCE [LARGE SCALE GENOMIC DNA]</scope>
    <source>
        <strain evidence="1 2">S1-65</strain>
    </source>
</reference>
<keyword evidence="2" id="KW-1185">Reference proteome</keyword>
<sequence>MEESQIKSITSVLTVMDGRVVYGAQDYHSLSPALPEILPTWSPIKHYGGYHQTR</sequence>